<dbReference type="EMBL" id="JAPZBR010000001">
    <property type="protein sequence ID" value="KAJ5366263.1"/>
    <property type="molecule type" value="Genomic_DNA"/>
</dbReference>
<evidence type="ECO:0000313" key="2">
    <source>
        <dbReference type="EMBL" id="KAJ5366263.1"/>
    </source>
</evidence>
<protein>
    <submittedName>
        <fullName evidence="2">Uncharacterized protein</fullName>
    </submittedName>
</protein>
<name>A0A9W9V2C0_PENBR</name>
<keyword evidence="3" id="KW-1185">Reference proteome</keyword>
<evidence type="ECO:0000256" key="1">
    <source>
        <dbReference type="SAM" id="MobiDB-lite"/>
    </source>
</evidence>
<proteinExistence type="predicted"/>
<reference evidence="2" key="2">
    <citation type="journal article" date="2023" name="IMA Fungus">
        <title>Comparative genomic study of the Penicillium genus elucidates a diverse pangenome and 15 lateral gene transfer events.</title>
        <authorList>
            <person name="Petersen C."/>
            <person name="Sorensen T."/>
            <person name="Nielsen M.R."/>
            <person name="Sondergaard T.E."/>
            <person name="Sorensen J.L."/>
            <person name="Fitzpatrick D.A."/>
            <person name="Frisvad J.C."/>
            <person name="Nielsen K.L."/>
        </authorList>
    </citation>
    <scope>NUCLEOTIDE SEQUENCE</scope>
    <source>
        <strain evidence="2">IBT 35675</strain>
    </source>
</reference>
<accession>A0A9W9V2C0</accession>
<dbReference type="Proteomes" id="UP001148299">
    <property type="component" value="Unassembled WGS sequence"/>
</dbReference>
<gene>
    <name evidence="2" type="ORF">N7541_000204</name>
</gene>
<organism evidence="2 3">
    <name type="scientific">Penicillium brevicompactum</name>
    <dbReference type="NCBI Taxonomy" id="5074"/>
    <lineage>
        <taxon>Eukaryota</taxon>
        <taxon>Fungi</taxon>
        <taxon>Dikarya</taxon>
        <taxon>Ascomycota</taxon>
        <taxon>Pezizomycotina</taxon>
        <taxon>Eurotiomycetes</taxon>
        <taxon>Eurotiomycetidae</taxon>
        <taxon>Eurotiales</taxon>
        <taxon>Aspergillaceae</taxon>
        <taxon>Penicillium</taxon>
    </lineage>
</organism>
<sequence>MASGPQFLPEVEPKVEVRKAKKRKAKALKDAATQTPMPNTYFEKTREDFFDNFAKKASQASNHRPPSASDTIVPTPQQHSNEMARTIFYGAPSGKMDHVTAVRCIRSAHTQAIYEVVWHGKPAIAKCLDASELQRYFDAIPAR</sequence>
<comment type="caution">
    <text evidence="2">The sequence shown here is derived from an EMBL/GenBank/DDBJ whole genome shotgun (WGS) entry which is preliminary data.</text>
</comment>
<reference evidence="2" key="1">
    <citation type="submission" date="2022-12" db="EMBL/GenBank/DDBJ databases">
        <authorList>
            <person name="Petersen C."/>
        </authorList>
    </citation>
    <scope>NUCLEOTIDE SEQUENCE</scope>
    <source>
        <strain evidence="2">IBT 35675</strain>
    </source>
</reference>
<feature type="region of interest" description="Disordered" evidence="1">
    <location>
        <begin position="56"/>
        <end position="78"/>
    </location>
</feature>
<dbReference type="AlphaFoldDB" id="A0A9W9V2C0"/>
<feature type="compositionally biased region" description="Polar residues" evidence="1">
    <location>
        <begin position="58"/>
        <end position="78"/>
    </location>
</feature>
<evidence type="ECO:0000313" key="3">
    <source>
        <dbReference type="Proteomes" id="UP001148299"/>
    </source>
</evidence>